<dbReference type="AlphaFoldDB" id="A0A9D1T1Z2"/>
<reference evidence="2" key="2">
    <citation type="journal article" date="2021" name="PeerJ">
        <title>Extensive microbial diversity within the chicken gut microbiome revealed by metagenomics and culture.</title>
        <authorList>
            <person name="Gilroy R."/>
            <person name="Ravi A."/>
            <person name="Getino M."/>
            <person name="Pursley I."/>
            <person name="Horton D.L."/>
            <person name="Alikhan N.F."/>
            <person name="Baker D."/>
            <person name="Gharbi K."/>
            <person name="Hall N."/>
            <person name="Watson M."/>
            <person name="Adriaenssens E.M."/>
            <person name="Foster-Nyarko E."/>
            <person name="Jarju S."/>
            <person name="Secka A."/>
            <person name="Antonio M."/>
            <person name="Oren A."/>
            <person name="Chaudhuri R.R."/>
            <person name="La Ragione R."/>
            <person name="Hildebrand F."/>
            <person name="Pallen M.J."/>
        </authorList>
    </citation>
    <scope>NUCLEOTIDE SEQUENCE</scope>
    <source>
        <strain evidence="2">10669</strain>
    </source>
</reference>
<evidence type="ECO:0000313" key="2">
    <source>
        <dbReference type="EMBL" id="HIV04914.1"/>
    </source>
</evidence>
<proteinExistence type="predicted"/>
<name>A0A9D1T1Z2_9BACT</name>
<keyword evidence="2" id="KW-0255">Endonuclease</keyword>
<comment type="caution">
    <text evidence="2">The sequence shown here is derived from an EMBL/GenBank/DDBJ whole genome shotgun (WGS) entry which is preliminary data.</text>
</comment>
<dbReference type="GO" id="GO:0004519">
    <property type="term" value="F:endonuclease activity"/>
    <property type="evidence" value="ECO:0007669"/>
    <property type="project" value="UniProtKB-KW"/>
</dbReference>
<dbReference type="EMBL" id="DVOG01000190">
    <property type="protein sequence ID" value="HIV04914.1"/>
    <property type="molecule type" value="Genomic_DNA"/>
</dbReference>
<evidence type="ECO:0000313" key="3">
    <source>
        <dbReference type="Proteomes" id="UP000886812"/>
    </source>
</evidence>
<reference evidence="2" key="1">
    <citation type="submission" date="2020-10" db="EMBL/GenBank/DDBJ databases">
        <authorList>
            <person name="Gilroy R."/>
        </authorList>
    </citation>
    <scope>NUCLEOTIDE SEQUENCE</scope>
    <source>
        <strain evidence="2">10669</strain>
    </source>
</reference>
<dbReference type="InterPro" id="IPR036691">
    <property type="entry name" value="Endo/exonu/phosph_ase_sf"/>
</dbReference>
<dbReference type="PANTHER" id="PTHR42834">
    <property type="entry name" value="ENDONUCLEASE/EXONUCLEASE/PHOSPHATASE FAMILY PROTEIN (AFU_ORTHOLOGUE AFUA_3G09210)"/>
    <property type="match status" value="1"/>
</dbReference>
<protein>
    <submittedName>
        <fullName evidence="2">Endonuclease/exonuclease/phosphatase family protein</fullName>
    </submittedName>
</protein>
<organism evidence="2 3">
    <name type="scientific">Candidatus Spyradosoma merdigallinarum</name>
    <dbReference type="NCBI Taxonomy" id="2840950"/>
    <lineage>
        <taxon>Bacteria</taxon>
        <taxon>Pseudomonadati</taxon>
        <taxon>Verrucomicrobiota</taxon>
        <taxon>Opitutia</taxon>
        <taxon>Opitutia incertae sedis</taxon>
        <taxon>Candidatus Spyradosoma</taxon>
    </lineage>
</organism>
<accession>A0A9D1T1Z2</accession>
<sequence length="342" mass="38008">MTALLAVTAVLCAAAISFRLKNPAPSVALEDFSSAPAGTPAVFEFPSRLRIATYNLRRYRDDNRFSEKGKFLYKYPKPEKEKTALVRTVLGVRPDVLAVQEIGGNAWLDEFADALGRAGLPFPYRALLEGWDKYNRIAVLSRVPFSKTVKIAAPAKLTRGLLGVAIPLAGGESLYVYNVHLKSKVSSDPDDPESTQRRSREARFVRRLIDFRVEDEKKAEKIPSSVRFRVPASLKKNPPKYFVLVGDFNDVPGSGPLSAFEALSFARALPARDGNGGANTFFNAYRGYFFTFDRIFVSPAVFRTAYVPDSAKIADFPWARAASDHSLVYADFDFSGTQRRKK</sequence>
<keyword evidence="2" id="KW-0378">Hydrolase</keyword>
<dbReference type="SUPFAM" id="SSF56219">
    <property type="entry name" value="DNase I-like"/>
    <property type="match status" value="1"/>
</dbReference>
<dbReference type="Proteomes" id="UP000886812">
    <property type="component" value="Unassembled WGS sequence"/>
</dbReference>
<dbReference type="InterPro" id="IPR005135">
    <property type="entry name" value="Endo/exonuclease/phosphatase"/>
</dbReference>
<keyword evidence="2" id="KW-0540">Nuclease</keyword>
<dbReference type="PANTHER" id="PTHR42834:SF1">
    <property type="entry name" value="ENDONUCLEASE_EXONUCLEASE_PHOSPHATASE FAMILY PROTEIN (AFU_ORTHOLOGUE AFUA_3G09210)"/>
    <property type="match status" value="1"/>
</dbReference>
<feature type="domain" description="Endonuclease/exonuclease/phosphatase" evidence="1">
    <location>
        <begin position="53"/>
        <end position="325"/>
    </location>
</feature>
<gene>
    <name evidence="2" type="ORF">IAC75_07210</name>
</gene>
<dbReference type="Pfam" id="PF03372">
    <property type="entry name" value="Exo_endo_phos"/>
    <property type="match status" value="1"/>
</dbReference>
<dbReference type="Gene3D" id="3.60.10.10">
    <property type="entry name" value="Endonuclease/exonuclease/phosphatase"/>
    <property type="match status" value="1"/>
</dbReference>
<evidence type="ECO:0000259" key="1">
    <source>
        <dbReference type="Pfam" id="PF03372"/>
    </source>
</evidence>